<protein>
    <submittedName>
        <fullName evidence="1">Uncharacterized protein</fullName>
    </submittedName>
</protein>
<comment type="caution">
    <text evidence="1">The sequence shown here is derived from an EMBL/GenBank/DDBJ whole genome shotgun (WGS) entry which is preliminary data.</text>
</comment>
<sequence length="38" mass="3795">MRAPPPPARTSPAIAPPRCVCAGSVTARTSPRAPGAEP</sequence>
<proteinExistence type="predicted"/>
<dbReference type="AlphaFoldDB" id="S9P269"/>
<dbReference type="Proteomes" id="UP000011682">
    <property type="component" value="Unassembled WGS sequence"/>
</dbReference>
<organism evidence="1 2">
    <name type="scientific">Cystobacter fuscus (strain ATCC 25194 / DSM 2262 / NBRC 100088 / M29)</name>
    <dbReference type="NCBI Taxonomy" id="1242864"/>
    <lineage>
        <taxon>Bacteria</taxon>
        <taxon>Pseudomonadati</taxon>
        <taxon>Myxococcota</taxon>
        <taxon>Myxococcia</taxon>
        <taxon>Myxococcales</taxon>
        <taxon>Cystobacterineae</taxon>
        <taxon>Archangiaceae</taxon>
        <taxon>Cystobacter</taxon>
    </lineage>
</organism>
<reference evidence="1" key="1">
    <citation type="submission" date="2013-05" db="EMBL/GenBank/DDBJ databases">
        <title>Genome assembly of Cystobacter fuscus DSM 2262.</title>
        <authorList>
            <person name="Sharma G."/>
            <person name="Khatri I."/>
            <person name="Kaur C."/>
            <person name="Mayilraj S."/>
            <person name="Subramanian S."/>
        </authorList>
    </citation>
    <scope>NUCLEOTIDE SEQUENCE [LARGE SCALE GENOMIC DNA]</scope>
    <source>
        <strain evidence="1">DSM 2262</strain>
    </source>
</reference>
<keyword evidence="2" id="KW-1185">Reference proteome</keyword>
<dbReference type="EMBL" id="ANAH02000023">
    <property type="protein sequence ID" value="EPX58550.1"/>
    <property type="molecule type" value="Genomic_DNA"/>
</dbReference>
<evidence type="ECO:0000313" key="1">
    <source>
        <dbReference type="EMBL" id="EPX58550.1"/>
    </source>
</evidence>
<gene>
    <name evidence="1" type="ORF">D187_003748</name>
</gene>
<evidence type="ECO:0000313" key="2">
    <source>
        <dbReference type="Proteomes" id="UP000011682"/>
    </source>
</evidence>
<accession>S9P269</accession>
<name>S9P269_CYSF2</name>